<feature type="compositionally biased region" description="Low complexity" evidence="1">
    <location>
        <begin position="238"/>
        <end position="250"/>
    </location>
</feature>
<organism evidence="2 3">
    <name type="scientific">Pleurodeles waltl</name>
    <name type="common">Iberian ribbed newt</name>
    <dbReference type="NCBI Taxonomy" id="8319"/>
    <lineage>
        <taxon>Eukaryota</taxon>
        <taxon>Metazoa</taxon>
        <taxon>Chordata</taxon>
        <taxon>Craniata</taxon>
        <taxon>Vertebrata</taxon>
        <taxon>Euteleostomi</taxon>
        <taxon>Amphibia</taxon>
        <taxon>Batrachia</taxon>
        <taxon>Caudata</taxon>
        <taxon>Salamandroidea</taxon>
        <taxon>Salamandridae</taxon>
        <taxon>Pleurodelinae</taxon>
        <taxon>Pleurodeles</taxon>
    </lineage>
</organism>
<feature type="compositionally biased region" description="Basic and acidic residues" evidence="1">
    <location>
        <begin position="134"/>
        <end position="161"/>
    </location>
</feature>
<comment type="caution">
    <text evidence="2">The sequence shown here is derived from an EMBL/GenBank/DDBJ whole genome shotgun (WGS) entry which is preliminary data.</text>
</comment>
<keyword evidence="3" id="KW-1185">Reference proteome</keyword>
<evidence type="ECO:0000313" key="3">
    <source>
        <dbReference type="Proteomes" id="UP001066276"/>
    </source>
</evidence>
<reference evidence="2" key="1">
    <citation type="journal article" date="2022" name="bioRxiv">
        <title>Sequencing and chromosome-scale assembly of the giantPleurodeles waltlgenome.</title>
        <authorList>
            <person name="Brown T."/>
            <person name="Elewa A."/>
            <person name="Iarovenko S."/>
            <person name="Subramanian E."/>
            <person name="Araus A.J."/>
            <person name="Petzold A."/>
            <person name="Susuki M."/>
            <person name="Suzuki K.-i.T."/>
            <person name="Hayashi T."/>
            <person name="Toyoda A."/>
            <person name="Oliveira C."/>
            <person name="Osipova E."/>
            <person name="Leigh N.D."/>
            <person name="Simon A."/>
            <person name="Yun M.H."/>
        </authorList>
    </citation>
    <scope>NUCLEOTIDE SEQUENCE</scope>
    <source>
        <strain evidence="2">20211129_DDA</strain>
        <tissue evidence="2">Liver</tissue>
    </source>
</reference>
<feature type="region of interest" description="Disordered" evidence="1">
    <location>
        <begin position="182"/>
        <end position="250"/>
    </location>
</feature>
<feature type="region of interest" description="Disordered" evidence="1">
    <location>
        <begin position="20"/>
        <end position="170"/>
    </location>
</feature>
<protein>
    <submittedName>
        <fullName evidence="2">Uncharacterized protein</fullName>
    </submittedName>
</protein>
<evidence type="ECO:0000313" key="2">
    <source>
        <dbReference type="EMBL" id="KAJ1097187.1"/>
    </source>
</evidence>
<dbReference type="EMBL" id="JANPWB010000014">
    <property type="protein sequence ID" value="KAJ1097187.1"/>
    <property type="molecule type" value="Genomic_DNA"/>
</dbReference>
<evidence type="ECO:0000256" key="1">
    <source>
        <dbReference type="SAM" id="MobiDB-lite"/>
    </source>
</evidence>
<name>A0AAV7M3S1_PLEWA</name>
<feature type="compositionally biased region" description="Low complexity" evidence="1">
    <location>
        <begin position="114"/>
        <end position="133"/>
    </location>
</feature>
<feature type="compositionally biased region" description="Low complexity" evidence="1">
    <location>
        <begin position="93"/>
        <end position="102"/>
    </location>
</feature>
<sequence length="250" mass="27404">MASKSSNYLNIEEEEIMQTTVSVRGSDCDQDSEEDRLVTAGQHVSTPAPVPCKPKHKALGTPLPEGHGLTQKKALGDQPTSSATKKATPPKPSRSCRSSVSEPSKHRSSEYKSQKSFSKSRPSSSPSFSVPKKAASEPKRPGYSEEHGLLNTLRESHKTTGEDSQIQPQVMDERQARIYIHKETGRILTAPPPKPKRKLAFQEELDTTQPPAKVPKTKERPPPPQLSPPQSPPHSPHLHISPLTSPTPMQ</sequence>
<feature type="compositionally biased region" description="Pro residues" evidence="1">
    <location>
        <begin position="222"/>
        <end position="235"/>
    </location>
</feature>
<proteinExistence type="predicted"/>
<gene>
    <name evidence="2" type="ORF">NDU88_002313</name>
</gene>
<accession>A0AAV7M3S1</accession>
<dbReference type="Proteomes" id="UP001066276">
    <property type="component" value="Chromosome 10"/>
</dbReference>
<feature type="compositionally biased region" description="Basic and acidic residues" evidence="1">
    <location>
        <begin position="103"/>
        <end position="113"/>
    </location>
</feature>
<dbReference type="AlphaFoldDB" id="A0AAV7M3S1"/>